<organism evidence="1">
    <name type="scientific">Streptomyces sp. NBC_00180</name>
    <dbReference type="NCBI Taxonomy" id="2903632"/>
    <lineage>
        <taxon>Bacteria</taxon>
        <taxon>Bacillati</taxon>
        <taxon>Actinomycetota</taxon>
        <taxon>Actinomycetes</taxon>
        <taxon>Kitasatosporales</taxon>
        <taxon>Streptomycetaceae</taxon>
        <taxon>Streptomyces</taxon>
    </lineage>
</organism>
<reference evidence="1" key="1">
    <citation type="submission" date="2022-10" db="EMBL/GenBank/DDBJ databases">
        <title>The complete genomes of actinobacterial strains from the NBC collection.</title>
        <authorList>
            <person name="Joergensen T.S."/>
            <person name="Alvarez Arevalo M."/>
            <person name="Sterndorff E.B."/>
            <person name="Faurdal D."/>
            <person name="Vuksanovic O."/>
            <person name="Mourched A.-S."/>
            <person name="Charusanti P."/>
            <person name="Shaw S."/>
            <person name="Blin K."/>
            <person name="Weber T."/>
        </authorList>
    </citation>
    <scope>NUCLEOTIDE SEQUENCE</scope>
    <source>
        <strain evidence="1">NBC 00180</strain>
    </source>
</reference>
<name>A0AAU1ICV1_9ACTN</name>
<sequence length="242" mass="25365">MREDDDTELLERVRALRAAGSGPKQVARALGLRPGQAGALVRRAAAADQAVEPGDRPVVGCWVSPGWSSGLDLSACPGWAAQDSSAGEEATGAGFAQLLVARRERASRVTVTGVLVDVYCLGIKNVIEPRTMGAGSLKAYRRSYYSAFQEPSLPIGIEQAQAIVYGAVAYARELGFEPAPGFTQAAAVLGEPAGALAQIGFGNQGMPFYLNGPRDDARAVLATLERTRGAGNYHYILASGPM</sequence>
<gene>
    <name evidence="1" type="ORF">OG477_42715</name>
</gene>
<proteinExistence type="predicted"/>
<protein>
    <recommendedName>
        <fullName evidence="2">Helix-turn-helix domain-containing protein</fullName>
    </recommendedName>
</protein>
<evidence type="ECO:0000313" key="1">
    <source>
        <dbReference type="EMBL" id="WTP91564.1"/>
    </source>
</evidence>
<evidence type="ECO:0008006" key="2">
    <source>
        <dbReference type="Google" id="ProtNLM"/>
    </source>
</evidence>
<dbReference type="EMBL" id="CP108140">
    <property type="protein sequence ID" value="WTP91564.1"/>
    <property type="molecule type" value="Genomic_DNA"/>
</dbReference>
<accession>A0AAU1ICV1</accession>
<dbReference type="AlphaFoldDB" id="A0AAU1ICV1"/>